<proteinExistence type="predicted"/>
<reference evidence="1" key="1">
    <citation type="submission" date="2015-10" db="EMBL/GenBank/DDBJ databases">
        <authorList>
            <person name="Gilbert D.G."/>
        </authorList>
    </citation>
    <scope>NUCLEOTIDE SEQUENCE</scope>
</reference>
<gene>
    <name evidence="1" type="ORF">MGWOODY_Smn1804</name>
</gene>
<name>A0A160TH80_9ZZZZ</name>
<evidence type="ECO:0000313" key="1">
    <source>
        <dbReference type="EMBL" id="CUS44245.1"/>
    </source>
</evidence>
<organism evidence="1">
    <name type="scientific">hydrothermal vent metagenome</name>
    <dbReference type="NCBI Taxonomy" id="652676"/>
    <lineage>
        <taxon>unclassified sequences</taxon>
        <taxon>metagenomes</taxon>
        <taxon>ecological metagenomes</taxon>
    </lineage>
</organism>
<dbReference type="AlphaFoldDB" id="A0A160TH80"/>
<dbReference type="EMBL" id="CZQE01000123">
    <property type="protein sequence ID" value="CUS44245.1"/>
    <property type="molecule type" value="Genomic_DNA"/>
</dbReference>
<accession>A0A160TH80</accession>
<sequence>MTAPDASHAFCLIDGRPATVEALLPVATINYGRITIMQSSMQL</sequence>
<protein>
    <submittedName>
        <fullName evidence="1">Uncharacterized protein</fullName>
    </submittedName>
</protein>